<protein>
    <submittedName>
        <fullName evidence="3">SusE domain-containing protein</fullName>
    </submittedName>
</protein>
<organism evidence="3 4">
    <name type="scientific">Candidatus Cryptobacteroides intestinigallinarum</name>
    <dbReference type="NCBI Taxonomy" id="2840767"/>
    <lineage>
        <taxon>Bacteria</taxon>
        <taxon>Pseudomonadati</taxon>
        <taxon>Bacteroidota</taxon>
        <taxon>Bacteroidia</taxon>
        <taxon>Bacteroidales</taxon>
        <taxon>Candidatus Cryptobacteroides</taxon>
    </lineage>
</organism>
<evidence type="ECO:0000313" key="4">
    <source>
        <dbReference type="Proteomes" id="UP000823617"/>
    </source>
</evidence>
<feature type="compositionally biased region" description="Acidic residues" evidence="1">
    <location>
        <begin position="371"/>
        <end position="380"/>
    </location>
</feature>
<accession>A0A9D9HJL6</accession>
<sequence length="914" mass="98897">MKTARYIMMSVAAAVMLGGCMDLEEVRILDPSSIVPPVLNPFDLEAVEVTNETLDKTLTFAWDEAYFGVQTHISYSIEATYGDSPKVVLFSGLSGTSASITYEDLNYTLALDPALGGLGVPLDTPSEVNYYISASIGNSADKYYSEPRALAMTVIYAEPIYPKVWVIGDFCGWVHDSSQYLFSFNYDANYEGVVYFGSKASNGFKITGAASWENTTGNWGYEGQDDPEAETITLTNGATTNIMLYSRPYYSFKYNTSTRVLTKQMSFDKVTCTINGAEEDMSFNTLTQRFYLDKTLAESDVIVFTIVDGDNRTVLGSLEDEKLNGGEADAITAGVSGNYRILVNLNNSADRTYRFSAEEYMNGDGGMDPDQPGDGDDETASESWGIVGGPNGWGNTPDLVMVEEGGFYVYKGLALEAGSDVGFKIRFNNEWNDAANYGVLTDDPAVIGPDGNPVETSGGSKNIYVTAPGTFDVYFNLAGKMVYLMNAGDPAPVFDTWGVWRNGYEQDITMTEEGSWYVARDVELNGEIFKIRYASAWDQDYGTALSYENGVPVGAAVLMNPKGVDMSGLTGTFDIYFNPTDGIIQINEAGEPAPEPVSWGIAGSVTSWGDYADLTMVLDGGSYVCRNLIFTGPDNGEFKIRANSSWEASLAGTYASSGSTFNVYAGGANISVPAGTYDVWFNPSARTVTINAVGSSYVADWYLYGNFGGNTTDWTNVEMASASVNIKAYMSASVSIPDDGQFLYKSGDETQWLGPDRTMASYTDPYTLTIGTAFTTSADKVNARIPAGGTYDFWLLPEAGRAYVMPVGVKPEYVPDTWGICGSISGWGDLGDFAMSDNGDGTYTRRDVRLSTSDEFKVRFGNAWDRQYSVNGTASEGVNNVTSDGVAGNTRVAADGVYDITINPAAATMTLTRK</sequence>
<comment type="caution">
    <text evidence="3">The sequence shown here is derived from an EMBL/GenBank/DDBJ whole genome shotgun (WGS) entry which is preliminary data.</text>
</comment>
<dbReference type="Pfam" id="PF14292">
    <property type="entry name" value="SusE"/>
    <property type="match status" value="1"/>
</dbReference>
<evidence type="ECO:0000259" key="2">
    <source>
        <dbReference type="Pfam" id="PF14292"/>
    </source>
</evidence>
<reference evidence="3" key="2">
    <citation type="journal article" date="2021" name="PeerJ">
        <title>Extensive microbial diversity within the chicken gut microbiome revealed by metagenomics and culture.</title>
        <authorList>
            <person name="Gilroy R."/>
            <person name="Ravi A."/>
            <person name="Getino M."/>
            <person name="Pursley I."/>
            <person name="Horton D.L."/>
            <person name="Alikhan N.F."/>
            <person name="Baker D."/>
            <person name="Gharbi K."/>
            <person name="Hall N."/>
            <person name="Watson M."/>
            <person name="Adriaenssens E.M."/>
            <person name="Foster-Nyarko E."/>
            <person name="Jarju S."/>
            <person name="Secka A."/>
            <person name="Antonio M."/>
            <person name="Oren A."/>
            <person name="Chaudhuri R.R."/>
            <person name="La Ragione R."/>
            <person name="Hildebrand F."/>
            <person name="Pallen M.J."/>
        </authorList>
    </citation>
    <scope>NUCLEOTIDE SEQUENCE</scope>
    <source>
        <strain evidence="3">B1-3475</strain>
    </source>
</reference>
<evidence type="ECO:0000313" key="3">
    <source>
        <dbReference type="EMBL" id="MBO8455034.1"/>
    </source>
</evidence>
<dbReference type="PROSITE" id="PS51257">
    <property type="entry name" value="PROKAR_LIPOPROTEIN"/>
    <property type="match status" value="1"/>
</dbReference>
<dbReference type="AlphaFoldDB" id="A0A9D9HJL6"/>
<reference evidence="3" key="1">
    <citation type="submission" date="2020-10" db="EMBL/GenBank/DDBJ databases">
        <authorList>
            <person name="Gilroy R."/>
        </authorList>
    </citation>
    <scope>NUCLEOTIDE SEQUENCE</scope>
    <source>
        <strain evidence="3">B1-3475</strain>
    </source>
</reference>
<proteinExistence type="predicted"/>
<gene>
    <name evidence="3" type="ORF">IAC08_01345</name>
</gene>
<evidence type="ECO:0000256" key="1">
    <source>
        <dbReference type="SAM" id="MobiDB-lite"/>
    </source>
</evidence>
<name>A0A9D9HJL6_9BACT</name>
<dbReference type="EMBL" id="JADIMK010000010">
    <property type="protein sequence ID" value="MBO8455034.1"/>
    <property type="molecule type" value="Genomic_DNA"/>
</dbReference>
<feature type="domain" description="SusE outer membrane protein" evidence="2">
    <location>
        <begin position="46"/>
        <end position="110"/>
    </location>
</feature>
<dbReference type="Gene3D" id="2.60.40.3620">
    <property type="match status" value="4"/>
</dbReference>
<dbReference type="InterPro" id="IPR025970">
    <property type="entry name" value="SusE"/>
</dbReference>
<dbReference type="Proteomes" id="UP000823617">
    <property type="component" value="Unassembled WGS sequence"/>
</dbReference>
<feature type="region of interest" description="Disordered" evidence="1">
    <location>
        <begin position="360"/>
        <end position="389"/>
    </location>
</feature>